<evidence type="ECO:0000256" key="3">
    <source>
        <dbReference type="ARBA" id="ARBA00022840"/>
    </source>
</evidence>
<accession>A0ABR6WHK6</accession>
<evidence type="ECO:0000256" key="2">
    <source>
        <dbReference type="ARBA" id="ARBA00022741"/>
    </source>
</evidence>
<dbReference type="RefSeq" id="WP_148601996.1">
    <property type="nucleotide sequence ID" value="NZ_RXYB01000001.1"/>
</dbReference>
<keyword evidence="3 5" id="KW-0067">ATP-binding</keyword>
<dbReference type="SUPFAM" id="SSF52540">
    <property type="entry name" value="P-loop containing nucleoside triphosphate hydrolases"/>
    <property type="match status" value="1"/>
</dbReference>
<dbReference type="CDD" id="cd03293">
    <property type="entry name" value="ABC_NrtD_SsuB_transporters"/>
    <property type="match status" value="1"/>
</dbReference>
<feature type="domain" description="ABC transporter" evidence="4">
    <location>
        <begin position="4"/>
        <end position="240"/>
    </location>
</feature>
<evidence type="ECO:0000313" key="5">
    <source>
        <dbReference type="EMBL" id="MBC3795625.1"/>
    </source>
</evidence>
<dbReference type="PROSITE" id="PS00211">
    <property type="entry name" value="ABC_TRANSPORTER_1"/>
    <property type="match status" value="1"/>
</dbReference>
<keyword evidence="1" id="KW-0813">Transport</keyword>
<dbReference type="InterPro" id="IPR003439">
    <property type="entry name" value="ABC_transporter-like_ATP-bd"/>
</dbReference>
<dbReference type="EMBL" id="WJBB01000001">
    <property type="protein sequence ID" value="MBC3795625.1"/>
    <property type="molecule type" value="Genomic_DNA"/>
</dbReference>
<dbReference type="PROSITE" id="PS50893">
    <property type="entry name" value="ABC_TRANSPORTER_2"/>
    <property type="match status" value="1"/>
</dbReference>
<dbReference type="PANTHER" id="PTHR42788">
    <property type="entry name" value="TAURINE IMPORT ATP-BINDING PROTEIN-RELATED"/>
    <property type="match status" value="1"/>
</dbReference>
<dbReference type="InterPro" id="IPR027417">
    <property type="entry name" value="P-loop_NTPase"/>
</dbReference>
<keyword evidence="6" id="KW-1185">Reference proteome</keyword>
<dbReference type="SMART" id="SM00382">
    <property type="entry name" value="AAA"/>
    <property type="match status" value="1"/>
</dbReference>
<reference evidence="5 6" key="1">
    <citation type="journal article" date="2020" name="mSystems">
        <title>Defining Genomic and Predicted Metabolic Features of the Acetobacterium Genus.</title>
        <authorList>
            <person name="Ross D.E."/>
            <person name="Marshall C.W."/>
            <person name="Gulliver D."/>
            <person name="May H.D."/>
            <person name="Norman R.S."/>
        </authorList>
    </citation>
    <scope>NUCLEOTIDE SEQUENCE [LARGE SCALE GENOMIC DNA]</scope>
    <source>
        <strain evidence="5 6">DSM 9173</strain>
    </source>
</reference>
<dbReference type="Pfam" id="PF00005">
    <property type="entry name" value="ABC_tran"/>
    <property type="match status" value="1"/>
</dbReference>
<dbReference type="Proteomes" id="UP000653358">
    <property type="component" value="Unassembled WGS sequence"/>
</dbReference>
<dbReference type="PANTHER" id="PTHR42788:SF13">
    <property type="entry name" value="ALIPHATIC SULFONATES IMPORT ATP-BINDING PROTEIN SSUB"/>
    <property type="match status" value="1"/>
</dbReference>
<comment type="caution">
    <text evidence="5">The sequence shown here is derived from an EMBL/GenBank/DDBJ whole genome shotgun (WGS) entry which is preliminary data.</text>
</comment>
<protein>
    <submittedName>
        <fullName evidence="5">ATP-binding cassette domain-containing protein</fullName>
    </submittedName>
</protein>
<dbReference type="GO" id="GO:0005524">
    <property type="term" value="F:ATP binding"/>
    <property type="evidence" value="ECO:0007669"/>
    <property type="project" value="UniProtKB-KW"/>
</dbReference>
<name>A0ABR6WHK6_9FIRM</name>
<organism evidence="5 6">
    <name type="scientific">Acetobacterium tundrae</name>
    <dbReference type="NCBI Taxonomy" id="132932"/>
    <lineage>
        <taxon>Bacteria</taxon>
        <taxon>Bacillati</taxon>
        <taxon>Bacillota</taxon>
        <taxon>Clostridia</taxon>
        <taxon>Eubacteriales</taxon>
        <taxon>Eubacteriaceae</taxon>
        <taxon>Acetobacterium</taxon>
    </lineage>
</organism>
<evidence type="ECO:0000256" key="1">
    <source>
        <dbReference type="ARBA" id="ARBA00022448"/>
    </source>
</evidence>
<evidence type="ECO:0000313" key="6">
    <source>
        <dbReference type="Proteomes" id="UP000653358"/>
    </source>
</evidence>
<dbReference type="InterPro" id="IPR050166">
    <property type="entry name" value="ABC_transporter_ATP-bind"/>
</dbReference>
<evidence type="ECO:0000259" key="4">
    <source>
        <dbReference type="PROSITE" id="PS50893"/>
    </source>
</evidence>
<gene>
    <name evidence="5" type="ORF">GH807_00980</name>
</gene>
<keyword evidence="2" id="KW-0547">Nucleotide-binding</keyword>
<dbReference type="InterPro" id="IPR003593">
    <property type="entry name" value="AAA+_ATPase"/>
</dbReference>
<dbReference type="Gene3D" id="3.40.50.300">
    <property type="entry name" value="P-loop containing nucleotide triphosphate hydrolases"/>
    <property type="match status" value="1"/>
</dbReference>
<proteinExistence type="predicted"/>
<sequence length="267" mass="29860">MSKIEIKDLSLEYGQEDKTFLALDHINLNIEEGEFVCILGPSGCGKSTLLSTLSGLSDPPKTGGVYIDGQKVEGPGKSRSVVFQNYSLLPWKTAANNIVFALNQVDKKGKKEAKRALALQYLKKVGLEGFEDKLPDELSGGMKQRVAIARALAVDPEIILMDEPFGAIDPKNRLQLQELLLKLWQSEKKAKTIVFITHDIDEAVLLADRIVFMTPKNVRADLKVEFPRPRIKEDLYKNQDFIFFRNHLVGLFYANIGEQIGGEEVVI</sequence>
<dbReference type="InterPro" id="IPR017871">
    <property type="entry name" value="ABC_transporter-like_CS"/>
</dbReference>